<gene>
    <name evidence="8" type="ORF">BMR1_01G02595</name>
</gene>
<keyword evidence="5" id="KW-1133">Transmembrane helix</keyword>
<dbReference type="SMART" id="SM00848">
    <property type="entry name" value="Inhibitor_I29"/>
    <property type="match status" value="1"/>
</dbReference>
<dbReference type="RefSeq" id="XP_012647584.1">
    <property type="nucleotide sequence ID" value="XM_012792130.1"/>
</dbReference>
<reference evidence="8 9" key="1">
    <citation type="journal article" date="2012" name="Nucleic Acids Res.">
        <title>Sequencing of the smallest Apicomplexan genome from the human pathogen Babesia microti.</title>
        <authorList>
            <person name="Cornillot E."/>
            <person name="Hadj-Kaddour K."/>
            <person name="Dassouli A."/>
            <person name="Noel B."/>
            <person name="Ranwez V."/>
            <person name="Vacherie B."/>
            <person name="Augagneur Y."/>
            <person name="Bres V."/>
            <person name="Duclos A."/>
            <person name="Randazzo S."/>
            <person name="Carcy B."/>
            <person name="Debierre-Grockiego F."/>
            <person name="Delbecq S."/>
            <person name="Moubri-Menage K."/>
            <person name="Shams-Eldin H."/>
            <person name="Usmani-Brown S."/>
            <person name="Bringaud F."/>
            <person name="Wincker P."/>
            <person name="Vivares C.P."/>
            <person name="Schwarz R.T."/>
            <person name="Schetters T.P."/>
            <person name="Krause P.J."/>
            <person name="Gorenflot A."/>
            <person name="Berry V."/>
            <person name="Barbe V."/>
            <person name="Ben Mamoun C."/>
        </authorList>
    </citation>
    <scope>NUCLEOTIDE SEQUENCE [LARGE SCALE GENOMIC DNA]</scope>
    <source>
        <strain evidence="8 9">RI</strain>
    </source>
</reference>
<accession>I7IPJ0</accession>
<sequence length="490" mass="54599">MVNSDKRDDMNESPASDDYLTFENQGHELNTRPTTTTNSSSVPPVSIPSATVNDTVITSARSKRTKAVIYISLGCLLITAIVCTLAFIIKNTSDKCSLRKHHTRETKLDGKGLDYQSLVDFINGTEVLPIPVATGCLYDNESIADFIAYSLENEKTDQISHEILYYNAFYNFATRHNKIYANYDELVKHFLVFRSNYQMIRTHNSTESTYKMEINKFGDMEYNEFICTKNDSNTGGSSLITDIVDYFKGMITPSGDNSKKIHGDSSKHGKEHGVEVKGDEFKSDKSTAFNLKFSIDYQKNGISSEVYEQNKCGDSFAYAIASAIEANYKKSSNLTLSLDAESLISSIPTSEANPIKAMEYVLKNGISKRKDESKADVPNADTKVSIKNYTKVDQNKILETLSNGPIVANISTSSHIQFYKSGVYPCLSTDGSYQTVLIVGVGYDDESKKYYWKAKNSRGKNWGNEGYIKLEVNNGTKGCKLTDAIFPIVK</sequence>
<dbReference type="OrthoDB" id="190265at2759"/>
<protein>
    <submittedName>
        <fullName evidence="8">Cysteine proteinase</fullName>
        <ecNumber evidence="8">3.4.22.-</ecNumber>
    </submittedName>
</protein>
<dbReference type="Pfam" id="PF00112">
    <property type="entry name" value="Peptidase_C1"/>
    <property type="match status" value="1"/>
</dbReference>
<dbReference type="SUPFAM" id="SSF54001">
    <property type="entry name" value="Cysteine proteinases"/>
    <property type="match status" value="1"/>
</dbReference>
<keyword evidence="9" id="KW-1185">Reference proteome</keyword>
<evidence type="ECO:0000259" key="7">
    <source>
        <dbReference type="SMART" id="SM00848"/>
    </source>
</evidence>
<dbReference type="Gene3D" id="3.90.70.10">
    <property type="entry name" value="Cysteine proteinases"/>
    <property type="match status" value="1"/>
</dbReference>
<keyword evidence="5" id="KW-0812">Transmembrane</keyword>
<evidence type="ECO:0000256" key="2">
    <source>
        <dbReference type="ARBA" id="ARBA00023145"/>
    </source>
</evidence>
<dbReference type="GeneID" id="24423591"/>
<feature type="compositionally biased region" description="Low complexity" evidence="4">
    <location>
        <begin position="33"/>
        <end position="45"/>
    </location>
</feature>
<dbReference type="InterPro" id="IPR013128">
    <property type="entry name" value="Peptidase_C1A"/>
</dbReference>
<keyword evidence="3" id="KW-0325">Glycoprotein</keyword>
<dbReference type="AlphaFoldDB" id="I7IPJ0"/>
<name>I7IPJ0_BABMR</name>
<feature type="domain" description="Cathepsin propeptide inhibitor" evidence="7">
    <location>
        <begin position="169"/>
        <end position="225"/>
    </location>
</feature>
<proteinExistence type="inferred from homology"/>
<dbReference type="GO" id="GO:0006508">
    <property type="term" value="P:proteolysis"/>
    <property type="evidence" value="ECO:0007669"/>
    <property type="project" value="InterPro"/>
</dbReference>
<dbReference type="Pfam" id="PF08246">
    <property type="entry name" value="Inhibitor_I29"/>
    <property type="match status" value="1"/>
</dbReference>
<feature type="transmembrane region" description="Helical" evidence="5">
    <location>
        <begin position="67"/>
        <end position="89"/>
    </location>
</feature>
<organism evidence="8 9">
    <name type="scientific">Babesia microti (strain RI)</name>
    <dbReference type="NCBI Taxonomy" id="1133968"/>
    <lineage>
        <taxon>Eukaryota</taxon>
        <taxon>Sar</taxon>
        <taxon>Alveolata</taxon>
        <taxon>Apicomplexa</taxon>
        <taxon>Aconoidasida</taxon>
        <taxon>Piroplasmida</taxon>
        <taxon>Babesiidae</taxon>
        <taxon>Babesia</taxon>
    </lineage>
</organism>
<dbReference type="EC" id="3.4.22.-" evidence="8"/>
<keyword evidence="8" id="KW-0378">Hydrolase</keyword>
<reference evidence="8 9" key="2">
    <citation type="journal article" date="2013" name="PLoS ONE">
        <title>Whole genome mapping and re-organization of the nuclear and mitochondrial genomes of Babesia microti isolates.</title>
        <authorList>
            <person name="Cornillot E."/>
            <person name="Dassouli A."/>
            <person name="Garg A."/>
            <person name="Pachikara N."/>
            <person name="Randazzo S."/>
            <person name="Depoix D."/>
            <person name="Carcy B."/>
            <person name="Delbecq S."/>
            <person name="Frutos R."/>
            <person name="Silva J.C."/>
            <person name="Sutton R."/>
            <person name="Krause P.J."/>
            <person name="Mamoun C.B."/>
        </authorList>
    </citation>
    <scope>NUCLEOTIDE SEQUENCE [LARGE SCALE GENOMIC DNA]</scope>
    <source>
        <strain evidence="8 9">RI</strain>
    </source>
</reference>
<dbReference type="InterPro" id="IPR038765">
    <property type="entry name" value="Papain-like_cys_pep_sf"/>
</dbReference>
<reference evidence="8 9" key="3">
    <citation type="journal article" date="2016" name="Sci. Rep.">
        <title>Genome-wide diversity and gene expression profiling of Babesia microti isolates identify polymorphic genes that mediate host-pathogen interactions.</title>
        <authorList>
            <person name="Silva J.C."/>
            <person name="Cornillot E."/>
            <person name="McCracken C."/>
            <person name="Usmani-Brown S."/>
            <person name="Dwivedi A."/>
            <person name="Ifeonu O.O."/>
            <person name="Crabtree J."/>
            <person name="Gotia H.T."/>
            <person name="Virji A.Z."/>
            <person name="Reynes C."/>
            <person name="Colinge J."/>
            <person name="Kumar V."/>
            <person name="Lawres L."/>
            <person name="Pazzi J.E."/>
            <person name="Pablo J.V."/>
            <person name="Hung C."/>
            <person name="Brancato J."/>
            <person name="Kumari P."/>
            <person name="Orvis J."/>
            <person name="Tretina K."/>
            <person name="Chibucos M."/>
            <person name="Ott S."/>
            <person name="Sadzewicz L."/>
            <person name="Sengamalay N."/>
            <person name="Shetty A.C."/>
            <person name="Su Q."/>
            <person name="Tallon L."/>
            <person name="Fraser C.M."/>
            <person name="Frutos R."/>
            <person name="Molina D.M."/>
            <person name="Krause P.J."/>
            <person name="Ben Mamoun C."/>
        </authorList>
    </citation>
    <scope>NUCLEOTIDE SEQUENCE [LARGE SCALE GENOMIC DNA]</scope>
    <source>
        <strain evidence="8 9">RI</strain>
    </source>
</reference>
<dbReference type="EMBL" id="FO082871">
    <property type="protein sequence ID" value="CCF72975.1"/>
    <property type="molecule type" value="Genomic_DNA"/>
</dbReference>
<evidence type="ECO:0000259" key="6">
    <source>
        <dbReference type="SMART" id="SM00645"/>
    </source>
</evidence>
<dbReference type="PANTHER" id="PTHR12411">
    <property type="entry name" value="CYSTEINE PROTEASE FAMILY C1-RELATED"/>
    <property type="match status" value="1"/>
</dbReference>
<keyword evidence="5" id="KW-0472">Membrane</keyword>
<evidence type="ECO:0000313" key="9">
    <source>
        <dbReference type="Proteomes" id="UP000002899"/>
    </source>
</evidence>
<dbReference type="InterPro" id="IPR000668">
    <property type="entry name" value="Peptidase_C1A_C"/>
</dbReference>
<evidence type="ECO:0000313" key="8">
    <source>
        <dbReference type="EMBL" id="CCF72975.1"/>
    </source>
</evidence>
<dbReference type="OMA" id="CGQNINH"/>
<comment type="similarity">
    <text evidence="1">Belongs to the peptidase C1 family.</text>
</comment>
<dbReference type="Proteomes" id="UP000002899">
    <property type="component" value="Chromosome I"/>
</dbReference>
<evidence type="ECO:0000256" key="1">
    <source>
        <dbReference type="ARBA" id="ARBA00008455"/>
    </source>
</evidence>
<evidence type="ECO:0000256" key="4">
    <source>
        <dbReference type="SAM" id="MobiDB-lite"/>
    </source>
</evidence>
<dbReference type="VEuPathDB" id="PiroplasmaDB:BMR1_01G02595"/>
<evidence type="ECO:0000256" key="5">
    <source>
        <dbReference type="SAM" id="Phobius"/>
    </source>
</evidence>
<keyword evidence="2" id="KW-0865">Zymogen</keyword>
<feature type="domain" description="Peptidase C1A papain C-terminal" evidence="6">
    <location>
        <begin position="291"/>
        <end position="488"/>
    </location>
</feature>
<dbReference type="InterPro" id="IPR013201">
    <property type="entry name" value="Prot_inhib_I29"/>
</dbReference>
<dbReference type="SMART" id="SM00645">
    <property type="entry name" value="Pept_C1"/>
    <property type="match status" value="1"/>
</dbReference>
<evidence type="ECO:0000256" key="3">
    <source>
        <dbReference type="ARBA" id="ARBA00023180"/>
    </source>
</evidence>
<feature type="region of interest" description="Disordered" evidence="4">
    <location>
        <begin position="1"/>
        <end position="45"/>
    </location>
</feature>
<dbReference type="GO" id="GO:0008234">
    <property type="term" value="F:cysteine-type peptidase activity"/>
    <property type="evidence" value="ECO:0007669"/>
    <property type="project" value="InterPro"/>
</dbReference>
<dbReference type="KEGG" id="bmic:BMR1_01G02595"/>
<feature type="compositionally biased region" description="Basic and acidic residues" evidence="4">
    <location>
        <begin position="1"/>
        <end position="10"/>
    </location>
</feature>